<proteinExistence type="predicted"/>
<dbReference type="Proteomes" id="UP001153148">
    <property type="component" value="Unassembled WGS sequence"/>
</dbReference>
<dbReference type="EMBL" id="CAJPIN010015796">
    <property type="protein sequence ID" value="CAG2061415.1"/>
    <property type="molecule type" value="Genomic_DNA"/>
</dbReference>
<gene>
    <name evidence="3" type="ORF">TPAB3V08_LOCUS8369</name>
</gene>
<dbReference type="PROSITE" id="PS51231">
    <property type="entry name" value="DAD"/>
    <property type="match status" value="1"/>
</dbReference>
<sequence length="70" mass="7718">MVHGGRSVFSPLARDELINGNLTDGDDEILESLVKTATKAPATRTAPRERKRTRNADRKSLVLEPLEGFV</sequence>
<evidence type="ECO:0000256" key="1">
    <source>
        <dbReference type="SAM" id="MobiDB-lite"/>
    </source>
</evidence>
<protein>
    <recommendedName>
        <fullName evidence="2">DAD domain-containing protein</fullName>
    </recommendedName>
</protein>
<feature type="non-terminal residue" evidence="3">
    <location>
        <position position="70"/>
    </location>
</feature>
<accession>A0ABN7P4S4</accession>
<keyword evidence="4" id="KW-1185">Reference proteome</keyword>
<evidence type="ECO:0000313" key="4">
    <source>
        <dbReference type="Proteomes" id="UP001153148"/>
    </source>
</evidence>
<comment type="caution">
    <text evidence="3">The sequence shown here is derived from an EMBL/GenBank/DDBJ whole genome shotgun (WGS) entry which is preliminary data.</text>
</comment>
<evidence type="ECO:0000313" key="3">
    <source>
        <dbReference type="EMBL" id="CAG2061415.1"/>
    </source>
</evidence>
<organism evidence="3 4">
    <name type="scientific">Timema podura</name>
    <name type="common">Walking stick</name>
    <dbReference type="NCBI Taxonomy" id="61482"/>
    <lineage>
        <taxon>Eukaryota</taxon>
        <taxon>Metazoa</taxon>
        <taxon>Ecdysozoa</taxon>
        <taxon>Arthropoda</taxon>
        <taxon>Hexapoda</taxon>
        <taxon>Insecta</taxon>
        <taxon>Pterygota</taxon>
        <taxon>Neoptera</taxon>
        <taxon>Polyneoptera</taxon>
        <taxon>Phasmatodea</taxon>
        <taxon>Timematodea</taxon>
        <taxon>Timematoidea</taxon>
        <taxon>Timematidae</taxon>
        <taxon>Timema</taxon>
    </lineage>
</organism>
<feature type="region of interest" description="Disordered" evidence="1">
    <location>
        <begin position="38"/>
        <end position="70"/>
    </location>
</feature>
<feature type="domain" description="DAD" evidence="2">
    <location>
        <begin position="23"/>
        <end position="55"/>
    </location>
</feature>
<name>A0ABN7P4S4_TIMPD</name>
<evidence type="ECO:0000259" key="2">
    <source>
        <dbReference type="PROSITE" id="PS51231"/>
    </source>
</evidence>
<dbReference type="InterPro" id="IPR014767">
    <property type="entry name" value="DAD_dom"/>
</dbReference>
<reference evidence="3" key="1">
    <citation type="submission" date="2021-03" db="EMBL/GenBank/DDBJ databases">
        <authorList>
            <person name="Tran Van P."/>
        </authorList>
    </citation>
    <scope>NUCLEOTIDE SEQUENCE</scope>
</reference>